<proteinExistence type="predicted"/>
<protein>
    <recommendedName>
        <fullName evidence="4">BZIP domain-containing protein</fullName>
    </recommendedName>
</protein>
<keyword evidence="1" id="KW-0175">Coiled coil</keyword>
<evidence type="ECO:0000313" key="2">
    <source>
        <dbReference type="EMBL" id="KAF4136379.1"/>
    </source>
</evidence>
<feature type="non-terminal residue" evidence="2">
    <location>
        <position position="438"/>
    </location>
</feature>
<reference evidence="2" key="1">
    <citation type="submission" date="2020-03" db="EMBL/GenBank/DDBJ databases">
        <title>Hybrid Assembly of Korean Phytophthora infestans isolates.</title>
        <authorList>
            <person name="Prokchorchik M."/>
            <person name="Lee Y."/>
            <person name="Seo J."/>
            <person name="Cho J.-H."/>
            <person name="Park Y.-E."/>
            <person name="Jang D.-C."/>
            <person name="Im J.-S."/>
            <person name="Choi J.-G."/>
            <person name="Park H.-J."/>
            <person name="Lee G.-B."/>
            <person name="Lee Y.-G."/>
            <person name="Hong S.-Y."/>
            <person name="Cho K."/>
            <person name="Sohn K.H."/>
        </authorList>
    </citation>
    <scope>NUCLEOTIDE SEQUENCE</scope>
    <source>
        <strain evidence="2">KR_2_A2</strain>
    </source>
</reference>
<name>A0A8S9UAT0_PHYIN</name>
<sequence length="438" mass="49799">SRPFGFGNAPFSQDNHLWELTSDSESEGLQRSGRQSLTDSQLWLILPLSLSFRHSQMYCSSKLNLLSMSVPTAPCDDDTLLSDILAFVDTFPADSEQLLNDNTDTIDSSAMHEDDGNTAAITAQSREERRRMANRLKDRNKYLRKKERIPKLHAEIEQLTKILADYERGRILQSQQTETSLVGKNEKEKQLIQLSNERNDLLIENAQLRKQFRRASALATNLQQMLNSEHKLSLGVITPSYGVLKSMNRAREICALDKAVGLSNWKSKLILGKSARFVSNQTWEVFLDPFRTEKLFAPIMNVRCRLVQRVDGDNVLFCYDHAASCVLSEKTDIPSVSTMALVTRVSTGASHLIITRGLRHGSVEVQDLLRSTTTDRRREIWLETLTWIQFEQLGQDCKVTIGGITPALRQSSYFWMIECVQLALRWEMAVLGPRFRAT</sequence>
<accession>A0A8S9UAT0</accession>
<comment type="caution">
    <text evidence="2">The sequence shown here is derived from an EMBL/GenBank/DDBJ whole genome shotgun (WGS) entry which is preliminary data.</text>
</comment>
<evidence type="ECO:0000256" key="1">
    <source>
        <dbReference type="SAM" id="Coils"/>
    </source>
</evidence>
<evidence type="ECO:0000313" key="3">
    <source>
        <dbReference type="Proteomes" id="UP000704712"/>
    </source>
</evidence>
<evidence type="ECO:0008006" key="4">
    <source>
        <dbReference type="Google" id="ProtNLM"/>
    </source>
</evidence>
<feature type="coiled-coil region" evidence="1">
    <location>
        <begin position="184"/>
        <end position="225"/>
    </location>
</feature>
<dbReference type="Proteomes" id="UP000704712">
    <property type="component" value="Unassembled WGS sequence"/>
</dbReference>
<organism evidence="2 3">
    <name type="scientific">Phytophthora infestans</name>
    <name type="common">Potato late blight agent</name>
    <name type="synonym">Botrytis infestans</name>
    <dbReference type="NCBI Taxonomy" id="4787"/>
    <lineage>
        <taxon>Eukaryota</taxon>
        <taxon>Sar</taxon>
        <taxon>Stramenopiles</taxon>
        <taxon>Oomycota</taxon>
        <taxon>Peronosporomycetes</taxon>
        <taxon>Peronosporales</taxon>
        <taxon>Peronosporaceae</taxon>
        <taxon>Phytophthora</taxon>
    </lineage>
</organism>
<gene>
    <name evidence="2" type="ORF">GN958_ATG14440</name>
</gene>
<dbReference type="AlphaFoldDB" id="A0A8S9UAT0"/>
<dbReference type="EMBL" id="JAACNO010001964">
    <property type="protein sequence ID" value="KAF4136379.1"/>
    <property type="molecule type" value="Genomic_DNA"/>
</dbReference>